<dbReference type="SUPFAM" id="SSF48371">
    <property type="entry name" value="ARM repeat"/>
    <property type="match status" value="3"/>
</dbReference>
<dbReference type="GO" id="GO:0006897">
    <property type="term" value="P:endocytosis"/>
    <property type="evidence" value="ECO:0007669"/>
    <property type="project" value="TreeGrafter"/>
</dbReference>
<evidence type="ECO:0000313" key="5">
    <source>
        <dbReference type="Proteomes" id="UP000813385"/>
    </source>
</evidence>
<dbReference type="OrthoDB" id="192608at2759"/>
<dbReference type="EMBL" id="JAGPXD010000006">
    <property type="protein sequence ID" value="KAH7349997.1"/>
    <property type="molecule type" value="Genomic_DNA"/>
</dbReference>
<dbReference type="Pfam" id="PF20210">
    <property type="entry name" value="Laa1_Sip1_HTR5"/>
    <property type="match status" value="1"/>
</dbReference>
<feature type="region of interest" description="Disordered" evidence="2">
    <location>
        <begin position="298"/>
        <end position="344"/>
    </location>
</feature>
<proteinExistence type="inferred from homology"/>
<feature type="region of interest" description="Disordered" evidence="2">
    <location>
        <begin position="1"/>
        <end position="40"/>
    </location>
</feature>
<sequence length="2077" mass="224696">MSSTELPGASDGSNGAAADSHAHAQAAPPPPAPVADRPSNPELDLAKLQALPAEQQELFLLTFVASLTKHVLSLSADDCTAQQFYLKKEVFQVLNLASPQPTRVIRNNLGRCLAHVFAEGDRKLLFETLNDLIALVGGTKTKTDPSPRAKHAAVVCLGDVFAAAGDSAIGLHPLACSSLLKLLKSSSSNAGLRAAVFVSLAKIVKMVEGSMDEQASRDMWKQARSYSTSDKGALVIVAACRALRALVRHTRYFDNSSDFDKLQAVVFKAVDSPSSQVRHAAAETLAEAMLRGYSETGAPAGGAKAKKAKSKALKRQSTIPTNLADDDDLPTSRPGSPAPSGKKSQDLAFTLADMIKILSTHYCKLTTSNRARAAIGVCFGKLFRKLGEKTIETNFLRIVESLSVELLGQWNILSNKYRLLTTRRIVDTLLQDIVGKTILGESGQKAAARSVINDILKNYPQALPERPEPSKQTLITALGVVASLIKGLGSAANSFAEICRDGLLQVLQHQSYSVQVHASACMKAFVLACPQQLLPCLSVCMNSLSRELGQLGTGRNSPRRCIGYAHGLAATLSASPSRPLYGSVDINSRVLTMATNLLKSSSQSELRVSSTQIQVAWILIGGLMSLGPNFVKIHLSQLLLLWKNAMPKPLTKDNTAHRSILEASFLTHVRECALGSILSFLQYNSRLLTVDVSKRIATMLQNTTAFLRSLPSKKVTDDVSQRLTPALQLADLDMMVQRRVLQCYIKLVNLSPAGGSEALLQSNLLTLAISLFADPENYAPSSLSTAIANAAATFESIWDVGDNSGFGITGLVSGFNVRSLPGQHESYIEEDILKGNSPEESIDRLLMTPICGSLEHDASLLYIDSDTTLPDPPATEVINMAIQLFAFVFPLTPSKVQESVLEQVKTFMSTGSLHRDPGRKAAMNVNVATAVLLTLRVASKETQAAPGDVTNMAVERLLQDMLRDFVIDGDQYVRSLGYAAVARLCNACGNAFTNQEIKYLVDVIVTNREPSARAGSAMALGAIQRQVGGMAAGYHLKNVLGVLMSLCNDPHPTVHFWALEALALAADAAGLSFSAYVPSTLGMLVQLYVSDSHNAETASAVTMNLEMESSTIAAIARCVDSLINVLGPDLQDSIKSRELILTLLGQFQEEEENLLVQRACLSCQEHLSLYAPGYMEFENYVKLLQKFLNSEYTTLRDVAVDGLHNMMKRNPTEVIRAANKGFEDELWLVLDTDPTHDGIRNIIRNWLRQTALTETGAWLQRIQSVLKMTRARPKGEDQPVQTKSSGMPDLQDEEVAGFAAAGGATKDDPDTKTASDVEPLRWQVTTFAMSGLDDLFILINKDVTTNGESRAQVELQNKVADVVRMAFSASTSSVVELRIWGLKIIGNVLKMFGRAPDPDFEEAMLLEQYQAQISSALTPAFAADSSPELASEAVNVCAGFISTGIVTDVDRMGRILKTLVTGLENFSKETENAGIGELKGLSSNAQVMVKMSVFSAWAELQVASSEQKYLLEVLKPHIGTLTPLWLESLREFARLRFEPDISMTLGPPSLSGSLDTIYAALNRETLLKFYQDSWLKLVDAIASLIEQDSEFVFDALDGKESEGPSTNGHSKGSDINYRDEPVAFFFVLFGIAFEALATRPGQVDSLATQEQNLAILRALKKILHPSVSGHAIYREAIFSETMDLLDRLVLTEGLDVQGVIVEIARALCVSHPSARRKESSDDGSLSDDIEQLFELTRIIVLVLSGLLPNLAEGNQPIRHQMTEEAILLIKSSLDSLVDAAEVFPSIIKTDLHACIIHIFATILATPSCQQIIVAQSLPTMKRFITSMSSRKASGPDGDSATEMQLLSCLRRFLSIYLNAQKREAPTSLACVKNCLLAITILFTGGKNQLGANEPLVARFLDELIDCLSDRMTAKIAANCIRSLLSQSTSSAADQSIARYLLPRLIAFVTNTDPEDPEKARGLVAHALAQYVGTVAAGPNKDRAPAAMALVLPTLLGRASAEGRETYIETSARLLELAAADQPAFRAVVASMSESQRAFLEEVIRWGRQAGGEAERAARAGSTAGGQPTIELKMNFGG</sequence>
<dbReference type="InterPro" id="IPR016024">
    <property type="entry name" value="ARM-type_fold"/>
</dbReference>
<dbReference type="FunFam" id="1.25.10.10:FF:001484">
    <property type="entry name" value="HEAT repeat containing protein"/>
    <property type="match status" value="1"/>
</dbReference>
<dbReference type="InterPro" id="IPR040108">
    <property type="entry name" value="Laa1/Sip1/HEATR5"/>
</dbReference>
<dbReference type="GO" id="GO:0008104">
    <property type="term" value="P:intracellular protein localization"/>
    <property type="evidence" value="ECO:0007669"/>
    <property type="project" value="TreeGrafter"/>
</dbReference>
<dbReference type="PANTHER" id="PTHR21663">
    <property type="entry name" value="HYPOTHETICAL HEAT DOMAIN-CONTAINING"/>
    <property type="match status" value="1"/>
</dbReference>
<dbReference type="GO" id="GO:0005794">
    <property type="term" value="C:Golgi apparatus"/>
    <property type="evidence" value="ECO:0007669"/>
    <property type="project" value="TreeGrafter"/>
</dbReference>
<gene>
    <name evidence="4" type="ORF">B0T11DRAFT_343166</name>
</gene>
<organism evidence="4 5">
    <name type="scientific">Plectosphaerella cucumerina</name>
    <dbReference type="NCBI Taxonomy" id="40658"/>
    <lineage>
        <taxon>Eukaryota</taxon>
        <taxon>Fungi</taxon>
        <taxon>Dikarya</taxon>
        <taxon>Ascomycota</taxon>
        <taxon>Pezizomycotina</taxon>
        <taxon>Sordariomycetes</taxon>
        <taxon>Hypocreomycetidae</taxon>
        <taxon>Glomerellales</taxon>
        <taxon>Plectosphaerellaceae</taxon>
        <taxon>Plectosphaerella</taxon>
    </lineage>
</organism>
<evidence type="ECO:0000259" key="3">
    <source>
        <dbReference type="Pfam" id="PF25808"/>
    </source>
</evidence>
<comment type="caution">
    <text evidence="4">The sequence shown here is derived from an EMBL/GenBank/DDBJ whole genome shotgun (WGS) entry which is preliminary data.</text>
</comment>
<feature type="compositionally biased region" description="Basic residues" evidence="2">
    <location>
        <begin position="304"/>
        <end position="314"/>
    </location>
</feature>
<protein>
    <submittedName>
        <fullName evidence="4">HEAT repeat protein</fullName>
    </submittedName>
</protein>
<feature type="domain" description="LAA1-like C-terminal TPR repeats" evidence="3">
    <location>
        <begin position="1892"/>
        <end position="2054"/>
    </location>
</feature>
<dbReference type="InterPro" id="IPR046837">
    <property type="entry name" value="Laa1/Sip1/HEATR5-like_HEAT"/>
</dbReference>
<name>A0A8K0WZ02_9PEZI</name>
<dbReference type="PANTHER" id="PTHR21663:SF0">
    <property type="entry name" value="HEAT REPEAT-CONTAINING PROTEIN 5B"/>
    <property type="match status" value="1"/>
</dbReference>
<feature type="compositionally biased region" description="Low complexity" evidence="2">
    <location>
        <begin position="7"/>
        <end position="26"/>
    </location>
</feature>
<dbReference type="Pfam" id="PF25808">
    <property type="entry name" value="TPR_LAA1_C"/>
    <property type="match status" value="1"/>
</dbReference>
<dbReference type="GO" id="GO:0042147">
    <property type="term" value="P:retrograde transport, endosome to Golgi"/>
    <property type="evidence" value="ECO:0007669"/>
    <property type="project" value="TreeGrafter"/>
</dbReference>
<dbReference type="Proteomes" id="UP000813385">
    <property type="component" value="Unassembled WGS sequence"/>
</dbReference>
<dbReference type="GO" id="GO:0005829">
    <property type="term" value="C:cytosol"/>
    <property type="evidence" value="ECO:0007669"/>
    <property type="project" value="GOC"/>
</dbReference>
<accession>A0A8K0WZ02</accession>
<dbReference type="GO" id="GO:0016020">
    <property type="term" value="C:membrane"/>
    <property type="evidence" value="ECO:0007669"/>
    <property type="project" value="TreeGrafter"/>
</dbReference>
<dbReference type="InterPro" id="IPR057981">
    <property type="entry name" value="TPR_LAA1-like_C"/>
</dbReference>
<dbReference type="GO" id="GO:0030139">
    <property type="term" value="C:endocytic vesicle"/>
    <property type="evidence" value="ECO:0007669"/>
    <property type="project" value="TreeGrafter"/>
</dbReference>
<reference evidence="4" key="1">
    <citation type="journal article" date="2021" name="Nat. Commun.">
        <title>Genetic determinants of endophytism in the Arabidopsis root mycobiome.</title>
        <authorList>
            <person name="Mesny F."/>
            <person name="Miyauchi S."/>
            <person name="Thiergart T."/>
            <person name="Pickel B."/>
            <person name="Atanasova L."/>
            <person name="Karlsson M."/>
            <person name="Huettel B."/>
            <person name="Barry K.W."/>
            <person name="Haridas S."/>
            <person name="Chen C."/>
            <person name="Bauer D."/>
            <person name="Andreopoulos W."/>
            <person name="Pangilinan J."/>
            <person name="LaButti K."/>
            <person name="Riley R."/>
            <person name="Lipzen A."/>
            <person name="Clum A."/>
            <person name="Drula E."/>
            <person name="Henrissat B."/>
            <person name="Kohler A."/>
            <person name="Grigoriev I.V."/>
            <person name="Martin F.M."/>
            <person name="Hacquard S."/>
        </authorList>
    </citation>
    <scope>NUCLEOTIDE SEQUENCE</scope>
    <source>
        <strain evidence="4">MPI-CAGE-AT-0016</strain>
    </source>
</reference>
<dbReference type="Pfam" id="PF25468">
    <property type="entry name" value="HEAT_HEATR5A"/>
    <property type="match status" value="1"/>
</dbReference>
<keyword evidence="5" id="KW-1185">Reference proteome</keyword>
<dbReference type="InterPro" id="IPR011989">
    <property type="entry name" value="ARM-like"/>
</dbReference>
<dbReference type="Gene3D" id="1.25.10.10">
    <property type="entry name" value="Leucine-rich Repeat Variant"/>
    <property type="match status" value="3"/>
</dbReference>
<dbReference type="FunFam" id="1.25.10.10:FF:000745">
    <property type="entry name" value="Chromosome 7, whole genome shotgun sequence"/>
    <property type="match status" value="1"/>
</dbReference>
<evidence type="ECO:0000313" key="4">
    <source>
        <dbReference type="EMBL" id="KAH7349997.1"/>
    </source>
</evidence>
<evidence type="ECO:0000256" key="2">
    <source>
        <dbReference type="SAM" id="MobiDB-lite"/>
    </source>
</evidence>
<comment type="similarity">
    <text evidence="1">Belongs to the HEATR5 family.</text>
</comment>
<evidence type="ECO:0000256" key="1">
    <source>
        <dbReference type="ARBA" id="ARBA00008304"/>
    </source>
</evidence>